<dbReference type="Proteomes" id="UP000828390">
    <property type="component" value="Unassembled WGS sequence"/>
</dbReference>
<gene>
    <name evidence="1" type="ORF">DPMN_156122</name>
</gene>
<dbReference type="AlphaFoldDB" id="A0A9D4J8I0"/>
<proteinExistence type="predicted"/>
<protein>
    <submittedName>
        <fullName evidence="1">Uncharacterized protein</fullName>
    </submittedName>
</protein>
<reference evidence="1" key="2">
    <citation type="submission" date="2020-11" db="EMBL/GenBank/DDBJ databases">
        <authorList>
            <person name="McCartney M.A."/>
            <person name="Auch B."/>
            <person name="Kono T."/>
            <person name="Mallez S."/>
            <person name="Becker A."/>
            <person name="Gohl D.M."/>
            <person name="Silverstein K.A.T."/>
            <person name="Koren S."/>
            <person name="Bechman K.B."/>
            <person name="Herman A."/>
            <person name="Abrahante J.E."/>
            <person name="Garbe J."/>
        </authorList>
    </citation>
    <scope>NUCLEOTIDE SEQUENCE</scope>
    <source>
        <strain evidence="1">Duluth1</strain>
        <tissue evidence="1">Whole animal</tissue>
    </source>
</reference>
<organism evidence="1 2">
    <name type="scientific">Dreissena polymorpha</name>
    <name type="common">Zebra mussel</name>
    <name type="synonym">Mytilus polymorpha</name>
    <dbReference type="NCBI Taxonomy" id="45954"/>
    <lineage>
        <taxon>Eukaryota</taxon>
        <taxon>Metazoa</taxon>
        <taxon>Spiralia</taxon>
        <taxon>Lophotrochozoa</taxon>
        <taxon>Mollusca</taxon>
        <taxon>Bivalvia</taxon>
        <taxon>Autobranchia</taxon>
        <taxon>Heteroconchia</taxon>
        <taxon>Euheterodonta</taxon>
        <taxon>Imparidentia</taxon>
        <taxon>Neoheterodontei</taxon>
        <taxon>Myida</taxon>
        <taxon>Dreissenoidea</taxon>
        <taxon>Dreissenidae</taxon>
        <taxon>Dreissena</taxon>
    </lineage>
</organism>
<reference evidence="1" key="1">
    <citation type="journal article" date="2019" name="bioRxiv">
        <title>The Genome of the Zebra Mussel, Dreissena polymorpha: A Resource for Invasive Species Research.</title>
        <authorList>
            <person name="McCartney M.A."/>
            <person name="Auch B."/>
            <person name="Kono T."/>
            <person name="Mallez S."/>
            <person name="Zhang Y."/>
            <person name="Obille A."/>
            <person name="Becker A."/>
            <person name="Abrahante J.E."/>
            <person name="Garbe J."/>
            <person name="Badalamenti J.P."/>
            <person name="Herman A."/>
            <person name="Mangelson H."/>
            <person name="Liachko I."/>
            <person name="Sullivan S."/>
            <person name="Sone E.D."/>
            <person name="Koren S."/>
            <person name="Silverstein K.A.T."/>
            <person name="Beckman K.B."/>
            <person name="Gohl D.M."/>
        </authorList>
    </citation>
    <scope>NUCLEOTIDE SEQUENCE</scope>
    <source>
        <strain evidence="1">Duluth1</strain>
        <tissue evidence="1">Whole animal</tissue>
    </source>
</reference>
<name>A0A9D4J8I0_DREPO</name>
<evidence type="ECO:0000313" key="1">
    <source>
        <dbReference type="EMBL" id="KAH3802445.1"/>
    </source>
</evidence>
<sequence>MTRKSNAVAVRVIVIGIRVIVPSPYPGQVKEMSLVQGISRFPYTPENATALVCIIDNIAITSTTRIKIDVVDIINTTEIRRQRITINGFSIKPTDSCITTTDISNKHAKIKIITTDISTMTRSLQHLEQPPLRMSQSDQKIHN</sequence>
<evidence type="ECO:0000313" key="2">
    <source>
        <dbReference type="Proteomes" id="UP000828390"/>
    </source>
</evidence>
<keyword evidence="2" id="KW-1185">Reference proteome</keyword>
<dbReference type="EMBL" id="JAIWYP010000007">
    <property type="protein sequence ID" value="KAH3802445.1"/>
    <property type="molecule type" value="Genomic_DNA"/>
</dbReference>
<accession>A0A9D4J8I0</accession>
<comment type="caution">
    <text evidence="1">The sequence shown here is derived from an EMBL/GenBank/DDBJ whole genome shotgun (WGS) entry which is preliminary data.</text>
</comment>